<dbReference type="PROSITE" id="PS51257">
    <property type="entry name" value="PROKAR_LIPOPROTEIN"/>
    <property type="match status" value="1"/>
</dbReference>
<evidence type="ECO:0000313" key="4">
    <source>
        <dbReference type="Proteomes" id="UP000298652"/>
    </source>
</evidence>
<evidence type="ECO:0008006" key="5">
    <source>
        <dbReference type="Google" id="ProtNLM"/>
    </source>
</evidence>
<keyword evidence="4" id="KW-1185">Reference proteome</keyword>
<dbReference type="Gramene" id="TKV94705">
    <property type="protein sequence ID" value="TKV94705"/>
    <property type="gene ID" value="SEVIR_9G313100v2"/>
</dbReference>
<feature type="chain" id="PRO_5020719423" description="Embryo surrounding factor 1 brassicaceae domain-containing protein" evidence="2">
    <location>
        <begin position="24"/>
        <end position="139"/>
    </location>
</feature>
<proteinExistence type="predicted"/>
<dbReference type="EMBL" id="CM016560">
    <property type="protein sequence ID" value="TKV94705.1"/>
    <property type="molecule type" value="Genomic_DNA"/>
</dbReference>
<dbReference type="Proteomes" id="UP000298652">
    <property type="component" value="Chromosome 9"/>
</dbReference>
<feature type="signal peptide" evidence="2">
    <location>
        <begin position="1"/>
        <end position="23"/>
    </location>
</feature>
<dbReference type="AlphaFoldDB" id="A0A4V6Y7R9"/>
<organism evidence="3 4">
    <name type="scientific">Setaria viridis</name>
    <name type="common">Green bristlegrass</name>
    <name type="synonym">Setaria italica subsp. viridis</name>
    <dbReference type="NCBI Taxonomy" id="4556"/>
    <lineage>
        <taxon>Eukaryota</taxon>
        <taxon>Viridiplantae</taxon>
        <taxon>Streptophyta</taxon>
        <taxon>Embryophyta</taxon>
        <taxon>Tracheophyta</taxon>
        <taxon>Spermatophyta</taxon>
        <taxon>Magnoliopsida</taxon>
        <taxon>Liliopsida</taxon>
        <taxon>Poales</taxon>
        <taxon>Poaceae</taxon>
        <taxon>PACMAD clade</taxon>
        <taxon>Panicoideae</taxon>
        <taxon>Panicodae</taxon>
        <taxon>Paniceae</taxon>
        <taxon>Cenchrinae</taxon>
        <taxon>Setaria</taxon>
    </lineage>
</organism>
<sequence length="139" mass="15428">MVCVRIILLFVVLFACLASPALTQLRSQSSKQQQPDRYLVAIAAIGRYRYCGRYRGYLVLWVDESKIYIVFCILADCKNAGHPWQDCYCCGNVYRKESCHPTLAECKAHCPLCNPSCSPSPPTVRSTMDGPALAATDAT</sequence>
<gene>
    <name evidence="3" type="ORF">SEVIR_9G313100v2</name>
</gene>
<reference evidence="3" key="1">
    <citation type="submission" date="2019-03" db="EMBL/GenBank/DDBJ databases">
        <title>WGS assembly of Setaria viridis.</title>
        <authorList>
            <person name="Huang P."/>
            <person name="Jenkins J."/>
            <person name="Grimwood J."/>
            <person name="Barry K."/>
            <person name="Healey A."/>
            <person name="Mamidi S."/>
            <person name="Sreedasyam A."/>
            <person name="Shu S."/>
            <person name="Feldman M."/>
            <person name="Wu J."/>
            <person name="Yu Y."/>
            <person name="Chen C."/>
            <person name="Johnson J."/>
            <person name="Rokhsar D."/>
            <person name="Baxter I."/>
            <person name="Schmutz J."/>
            <person name="Brutnell T."/>
            <person name="Kellogg E."/>
        </authorList>
    </citation>
    <scope>NUCLEOTIDE SEQUENCE [LARGE SCALE GENOMIC DNA]</scope>
</reference>
<accession>A0A4V6Y7R9</accession>
<protein>
    <recommendedName>
        <fullName evidence="5">Embryo surrounding factor 1 brassicaceae domain-containing protein</fullName>
    </recommendedName>
</protein>
<name>A0A4V6Y7R9_SETVI</name>
<evidence type="ECO:0000256" key="1">
    <source>
        <dbReference type="SAM" id="MobiDB-lite"/>
    </source>
</evidence>
<feature type="region of interest" description="Disordered" evidence="1">
    <location>
        <begin position="120"/>
        <end position="139"/>
    </location>
</feature>
<evidence type="ECO:0000313" key="3">
    <source>
        <dbReference type="EMBL" id="TKV94705.1"/>
    </source>
</evidence>
<keyword evidence="2" id="KW-0732">Signal</keyword>
<evidence type="ECO:0000256" key="2">
    <source>
        <dbReference type="SAM" id="SignalP"/>
    </source>
</evidence>